<dbReference type="Pfam" id="PF06727">
    <property type="entry name" value="DUF1207"/>
    <property type="match status" value="1"/>
</dbReference>
<name>I0K2Z7_9BACT</name>
<dbReference type="Proteomes" id="UP000011058">
    <property type="component" value="Chromosome"/>
</dbReference>
<dbReference type="HOGENOM" id="CLU_758089_0_0_10"/>
<dbReference type="eggNOG" id="COG3170">
    <property type="taxonomic scope" value="Bacteria"/>
</dbReference>
<reference evidence="1 2" key="1">
    <citation type="journal article" date="2012" name="J. Bacteriol.">
        <title>Genome Sequence of Fibrella aestuarina BUZ 2T, a Filamentous Marine Bacterium.</title>
        <authorList>
            <person name="Filippini M."/>
            <person name="Qi W."/>
            <person name="Blom J."/>
            <person name="Goesmann A."/>
            <person name="Smits T.H."/>
            <person name="Bagheri H.C."/>
        </authorList>
    </citation>
    <scope>NUCLEOTIDE SEQUENCE [LARGE SCALE GENOMIC DNA]</scope>
    <source>
        <strain evidence="2">BUZ 2T</strain>
    </source>
</reference>
<dbReference type="InterPro" id="IPR009599">
    <property type="entry name" value="DUF1207"/>
</dbReference>
<dbReference type="STRING" id="1166018.FAES_0489"/>
<protein>
    <recommendedName>
        <fullName evidence="3">DUF1207 domain-containing protein</fullName>
    </recommendedName>
</protein>
<dbReference type="KEGG" id="fae:FAES_0489"/>
<gene>
    <name evidence="1" type="ORF">FAES_0489</name>
</gene>
<evidence type="ECO:0008006" key="3">
    <source>
        <dbReference type="Google" id="ProtNLM"/>
    </source>
</evidence>
<sequence length="365" mass="41850">MAPFCECKDVDMCTFPMFRAVSSRGTTLSCNGATARGELERGPLFFGSFVLSPRPHCMRVALLTGALCLLSLAVRSQSATDTTAYPRKEWFPKNHLFAPILLDPLEAQVYGSALPYFNTTGERRINATDFDKRDRELNQGTIVPFAFGFHKPFYRVTTAPGQAHEFGLDVASYTQFQVFNDTSRLAKKPGQLVYKIINTDYRLSFWYNLRRGRNSYRIRLYHISSHLGDDYVIRYQLNYYTPNAVNYELLDFTASRDFPIGLRVYGNVGVCTRNTRERDRFNAQVGAYYRQPGSMRQRLVAGIDAKFWQQTDFKPGIHAGVGYELGRSSQNLTAMLDMYYGYRPYGQYEYQTVSWVGLGLYFNPF</sequence>
<dbReference type="PATRIC" id="fig|1166018.3.peg.497"/>
<keyword evidence="2" id="KW-1185">Reference proteome</keyword>
<dbReference type="EMBL" id="HE796683">
    <property type="protein sequence ID" value="CCG98500.1"/>
    <property type="molecule type" value="Genomic_DNA"/>
</dbReference>
<evidence type="ECO:0000313" key="2">
    <source>
        <dbReference type="Proteomes" id="UP000011058"/>
    </source>
</evidence>
<organism evidence="1 2">
    <name type="scientific">Fibrella aestuarina BUZ 2</name>
    <dbReference type="NCBI Taxonomy" id="1166018"/>
    <lineage>
        <taxon>Bacteria</taxon>
        <taxon>Pseudomonadati</taxon>
        <taxon>Bacteroidota</taxon>
        <taxon>Cytophagia</taxon>
        <taxon>Cytophagales</taxon>
        <taxon>Spirosomataceae</taxon>
        <taxon>Fibrella</taxon>
    </lineage>
</organism>
<accession>I0K2Z7</accession>
<proteinExistence type="predicted"/>
<evidence type="ECO:0000313" key="1">
    <source>
        <dbReference type="EMBL" id="CCG98500.1"/>
    </source>
</evidence>
<dbReference type="AlphaFoldDB" id="I0K2Z7"/>